<keyword evidence="7" id="KW-1185">Reference proteome</keyword>
<dbReference type="CDD" id="cd22921">
    <property type="entry name" value="HFD_CENP-X"/>
    <property type="match status" value="1"/>
</dbReference>
<dbReference type="OrthoDB" id="5421909at2759"/>
<evidence type="ECO:0000256" key="5">
    <source>
        <dbReference type="SAM" id="MobiDB-lite"/>
    </source>
</evidence>
<dbReference type="AlphaFoldDB" id="A0A3E2HEU9"/>
<gene>
    <name evidence="6" type="ORF">B7463_g4398</name>
</gene>
<feature type="region of interest" description="Disordered" evidence="5">
    <location>
        <begin position="490"/>
        <end position="528"/>
    </location>
</feature>
<evidence type="ECO:0000313" key="7">
    <source>
        <dbReference type="Proteomes" id="UP000258309"/>
    </source>
</evidence>
<feature type="non-terminal residue" evidence="6">
    <location>
        <position position="1"/>
    </location>
</feature>
<accession>A0A3E2HEU9</accession>
<evidence type="ECO:0000256" key="4">
    <source>
        <dbReference type="ARBA" id="ARBA00023204"/>
    </source>
</evidence>
<proteinExistence type="inferred from homology"/>
<dbReference type="Proteomes" id="UP000258309">
    <property type="component" value="Unassembled WGS sequence"/>
</dbReference>
<dbReference type="GO" id="GO:0006281">
    <property type="term" value="P:DNA repair"/>
    <property type="evidence" value="ECO:0007669"/>
    <property type="project" value="UniProtKB-KW"/>
</dbReference>
<comment type="similarity">
    <text evidence="1">Belongs to the CENP-X/MHF2 family.</text>
</comment>
<sequence>MPPKPFKPPRPSKAATASASRNSTSSKVTKSKPKPRNSTSTVGSARRSTNALPSLSPDSSQASGRLSSSPAPSVDGAQSTQRQDPKVTLPPKLLTRLLHEFFKHDNTRISQDAGVAIGCYMETFVREALARAAFAKEEEDGEGDGGGFLEHQLSVLRMRIFKQAIFIEGPGLREKLAGLQKSPETAKDHIITATSNLDYLRTPNRRRFVIRILQGTVDECHSKSPAKTSHVLFACGERIVVYKSTDIVRPPPENIVKLTSVAFAPALTNCPILSKGAKKSSRRGHKPCLKTRFNGINFIPWKLGFDISTLQTSSTLSTVNFTSTFLKSKKRIPQIKMQYTTLLLSALSIGSAMAQSGSVNVHVVEVAMNGTLTFSPSNVTAAVGDMVQFQFMGGNHTVTQSTFDQPCVPMDQSSNATGIFSGFQPVSAGAATIPTYTIQVNNTTPVWIYCSQAKHCQAGMVMVINEAPAKNASRTLENFAELASKATANLAPSSASNGTEGTVSSSSAGSAGSGTSTSTGSSTSTTPNAAASVKASGALGLGALLAIAITFFM</sequence>
<feature type="compositionally biased region" description="Polar residues" evidence="5">
    <location>
        <begin position="36"/>
        <end position="82"/>
    </location>
</feature>
<reference evidence="6 7" key="1">
    <citation type="submission" date="2018-05" db="EMBL/GenBank/DDBJ databases">
        <title>Draft genome sequence of Scytalidium lignicola DSM 105466, a ubiquitous saprotrophic fungus.</title>
        <authorList>
            <person name="Buettner E."/>
            <person name="Gebauer A.M."/>
            <person name="Hofrichter M."/>
            <person name="Liers C."/>
            <person name="Kellner H."/>
        </authorList>
    </citation>
    <scope>NUCLEOTIDE SEQUENCE [LARGE SCALE GENOMIC DNA]</scope>
    <source>
        <strain evidence="6 7">DSM 105466</strain>
    </source>
</reference>
<keyword evidence="3" id="KW-0238">DNA-binding</keyword>
<dbReference type="SUPFAM" id="SSF49503">
    <property type="entry name" value="Cupredoxins"/>
    <property type="match status" value="1"/>
</dbReference>
<dbReference type="InterPro" id="IPR008972">
    <property type="entry name" value="Cupredoxin"/>
</dbReference>
<dbReference type="GO" id="GO:0003677">
    <property type="term" value="F:DNA binding"/>
    <property type="evidence" value="ECO:0007669"/>
    <property type="project" value="UniProtKB-KW"/>
</dbReference>
<dbReference type="CDD" id="cd00920">
    <property type="entry name" value="Cupredoxin"/>
    <property type="match status" value="1"/>
</dbReference>
<dbReference type="Pfam" id="PF09415">
    <property type="entry name" value="CENP-X"/>
    <property type="match status" value="1"/>
</dbReference>
<dbReference type="InterPro" id="IPR018552">
    <property type="entry name" value="CENP-X"/>
</dbReference>
<dbReference type="EMBL" id="NCSJ02000065">
    <property type="protein sequence ID" value="RFU31930.1"/>
    <property type="molecule type" value="Genomic_DNA"/>
</dbReference>
<feature type="compositionally biased region" description="Low complexity" evidence="5">
    <location>
        <begin position="498"/>
        <end position="528"/>
    </location>
</feature>
<keyword evidence="2" id="KW-0227">DNA damage</keyword>
<feature type="non-terminal residue" evidence="6">
    <location>
        <position position="553"/>
    </location>
</feature>
<dbReference type="GO" id="GO:0051382">
    <property type="term" value="P:kinetochore assembly"/>
    <property type="evidence" value="ECO:0007669"/>
    <property type="project" value="InterPro"/>
</dbReference>
<protein>
    <recommendedName>
        <fullName evidence="8">Phytocyanin domain-containing protein</fullName>
    </recommendedName>
</protein>
<organism evidence="6 7">
    <name type="scientific">Scytalidium lignicola</name>
    <name type="common">Hyphomycete</name>
    <dbReference type="NCBI Taxonomy" id="5539"/>
    <lineage>
        <taxon>Eukaryota</taxon>
        <taxon>Fungi</taxon>
        <taxon>Dikarya</taxon>
        <taxon>Ascomycota</taxon>
        <taxon>Pezizomycotina</taxon>
        <taxon>Leotiomycetes</taxon>
        <taxon>Leotiomycetes incertae sedis</taxon>
        <taxon>Scytalidium</taxon>
    </lineage>
</organism>
<dbReference type="PANTHER" id="PTHR34883:SF17">
    <property type="entry name" value="CUPREDOXIN"/>
    <property type="match status" value="1"/>
</dbReference>
<name>A0A3E2HEU9_SCYLI</name>
<evidence type="ECO:0000313" key="6">
    <source>
        <dbReference type="EMBL" id="RFU31930.1"/>
    </source>
</evidence>
<dbReference type="InterPro" id="IPR052953">
    <property type="entry name" value="Ser-rich/MCO-related"/>
</dbReference>
<dbReference type="PANTHER" id="PTHR34883">
    <property type="entry name" value="SERINE-RICH PROTEIN, PUTATIVE-RELATED-RELATED"/>
    <property type="match status" value="1"/>
</dbReference>
<evidence type="ECO:0000256" key="3">
    <source>
        <dbReference type="ARBA" id="ARBA00023125"/>
    </source>
</evidence>
<dbReference type="STRING" id="5539.A0A3E2HEU9"/>
<keyword evidence="4" id="KW-0234">DNA repair</keyword>
<comment type="caution">
    <text evidence="6">The sequence shown here is derived from an EMBL/GenBank/DDBJ whole genome shotgun (WGS) entry which is preliminary data.</text>
</comment>
<evidence type="ECO:0000256" key="2">
    <source>
        <dbReference type="ARBA" id="ARBA00022763"/>
    </source>
</evidence>
<feature type="compositionally biased region" description="Pro residues" evidence="5">
    <location>
        <begin position="1"/>
        <end position="11"/>
    </location>
</feature>
<dbReference type="Gene3D" id="2.60.40.420">
    <property type="entry name" value="Cupredoxins - blue copper proteins"/>
    <property type="match status" value="1"/>
</dbReference>
<evidence type="ECO:0000256" key="1">
    <source>
        <dbReference type="ARBA" id="ARBA00009359"/>
    </source>
</evidence>
<feature type="region of interest" description="Disordered" evidence="5">
    <location>
        <begin position="1"/>
        <end position="90"/>
    </location>
</feature>
<feature type="compositionally biased region" description="Low complexity" evidence="5">
    <location>
        <begin position="12"/>
        <end position="28"/>
    </location>
</feature>
<evidence type="ECO:0008006" key="8">
    <source>
        <dbReference type="Google" id="ProtNLM"/>
    </source>
</evidence>